<reference evidence="11" key="1">
    <citation type="journal article" date="2019" name="Int. J. Syst. Evol. Microbiol.">
        <title>The Global Catalogue of Microorganisms (GCM) 10K type strain sequencing project: providing services to taxonomists for standard genome sequencing and annotation.</title>
        <authorList>
            <consortium name="The Broad Institute Genomics Platform"/>
            <consortium name="The Broad Institute Genome Sequencing Center for Infectious Disease"/>
            <person name="Wu L."/>
            <person name="Ma J."/>
        </authorList>
    </citation>
    <scope>NUCLEOTIDE SEQUENCE [LARGE SCALE GENOMIC DNA]</scope>
    <source>
        <strain evidence="11">KCTC 22228</strain>
    </source>
</reference>
<keyword evidence="2 9" id="KW-1005">Bacterial flagellum biogenesis</keyword>
<name>A0ABQ2YCS3_9GAMM</name>
<keyword evidence="4 9" id="KW-0238">DNA-binding</keyword>
<evidence type="ECO:0000256" key="4">
    <source>
        <dbReference type="ARBA" id="ARBA00023125"/>
    </source>
</evidence>
<keyword evidence="6 9" id="KW-0010">Activator</keyword>
<dbReference type="EMBL" id="BMXS01000001">
    <property type="protein sequence ID" value="GGX80120.1"/>
    <property type="molecule type" value="Genomic_DNA"/>
</dbReference>
<gene>
    <name evidence="9 10" type="primary">flhD</name>
    <name evidence="10" type="ORF">GCM10007160_04500</name>
</gene>
<evidence type="ECO:0000256" key="7">
    <source>
        <dbReference type="ARBA" id="ARBA00023163"/>
    </source>
</evidence>
<keyword evidence="1 9" id="KW-0963">Cytoplasm</keyword>
<keyword evidence="5 9" id="KW-1015">Disulfide bond</keyword>
<keyword evidence="10" id="KW-0966">Cell projection</keyword>
<keyword evidence="11" id="KW-1185">Reference proteome</keyword>
<evidence type="ECO:0000256" key="2">
    <source>
        <dbReference type="ARBA" id="ARBA00022795"/>
    </source>
</evidence>
<organism evidence="10 11">
    <name type="scientific">Litchfieldella qijiaojingensis</name>
    <dbReference type="NCBI Taxonomy" id="980347"/>
    <lineage>
        <taxon>Bacteria</taxon>
        <taxon>Pseudomonadati</taxon>
        <taxon>Pseudomonadota</taxon>
        <taxon>Gammaproteobacteria</taxon>
        <taxon>Oceanospirillales</taxon>
        <taxon>Halomonadaceae</taxon>
        <taxon>Litchfieldella</taxon>
    </lineage>
</organism>
<evidence type="ECO:0000256" key="9">
    <source>
        <dbReference type="HAMAP-Rule" id="MF_00725"/>
    </source>
</evidence>
<comment type="function">
    <text evidence="8 9">Functions in complex with FlhC as a master transcriptional regulator that regulates transcription of several flagellar and non-flagellar operons by binding to their promoter region. Activates expression of class 2 flagellar genes, including fliA, which is a flagellum-specific sigma factor that turns on the class 3 genes. Also regulates genes whose products function in a variety of physiological pathways.</text>
</comment>
<dbReference type="Proteomes" id="UP000653056">
    <property type="component" value="Unassembled WGS sequence"/>
</dbReference>
<evidence type="ECO:0000256" key="5">
    <source>
        <dbReference type="ARBA" id="ARBA00023157"/>
    </source>
</evidence>
<keyword evidence="10" id="KW-0282">Flagellum</keyword>
<dbReference type="SUPFAM" id="SSF63592">
    <property type="entry name" value="Flagellar transcriptional activator FlhD"/>
    <property type="match status" value="1"/>
</dbReference>
<sequence>MQIDSILDEIQDLNLSYLLLVQRLLNEDRSTAIFRLKISESMADLLASLSAKQLSKLARTNQLLCRLCYEDPDQLKKLTHNQREQGLSQTHAALLMASMPTHGVALGAGQRS</sequence>
<comment type="caution">
    <text evidence="10">The sequence shown here is derived from an EMBL/GenBank/DDBJ whole genome shotgun (WGS) entry which is preliminary data.</text>
</comment>
<dbReference type="Pfam" id="PF05247">
    <property type="entry name" value="FlhD"/>
    <property type="match status" value="1"/>
</dbReference>
<dbReference type="RefSeq" id="WP_189465742.1">
    <property type="nucleotide sequence ID" value="NZ_BMXS01000001.1"/>
</dbReference>
<comment type="subcellular location">
    <subcellularLocation>
        <location evidence="9">Cytoplasm</location>
    </subcellularLocation>
</comment>
<evidence type="ECO:0000256" key="3">
    <source>
        <dbReference type="ARBA" id="ARBA00023015"/>
    </source>
</evidence>
<dbReference type="NCBIfam" id="NF002783">
    <property type="entry name" value="PRK02909.1-1"/>
    <property type="match status" value="1"/>
</dbReference>
<protein>
    <recommendedName>
        <fullName evidence="9">Flagellar transcriptional regulator FlhD</fullName>
    </recommendedName>
</protein>
<dbReference type="InterPro" id="IPR036194">
    <property type="entry name" value="FlhD_sf"/>
</dbReference>
<comment type="similarity">
    <text evidence="9">Belongs to the FlhD family.</text>
</comment>
<keyword evidence="10" id="KW-0969">Cilium</keyword>
<evidence type="ECO:0000256" key="8">
    <source>
        <dbReference type="ARBA" id="ARBA00025431"/>
    </source>
</evidence>
<comment type="domain">
    <text evidence="9">The C-terminal region contains a putative helix-turn-helix (HTH) motif, suggesting that this region may bind DNA.</text>
</comment>
<evidence type="ECO:0000313" key="10">
    <source>
        <dbReference type="EMBL" id="GGX80120.1"/>
    </source>
</evidence>
<comment type="subunit">
    <text evidence="9">Homodimer; disulfide-linked. Forms a heterohexamer composed of two FlhC and four FlhD subunits. Each FlhC binds a FlhD dimer, forming a heterotrimer, and a hexamer assembles by dimerization of two heterotrimers.</text>
</comment>
<keyword evidence="3 9" id="KW-0805">Transcription regulation</keyword>
<evidence type="ECO:0000256" key="1">
    <source>
        <dbReference type="ARBA" id="ARBA00022490"/>
    </source>
</evidence>
<evidence type="ECO:0000256" key="6">
    <source>
        <dbReference type="ARBA" id="ARBA00023159"/>
    </source>
</evidence>
<accession>A0ABQ2YCS3</accession>
<dbReference type="InterPro" id="IPR023559">
    <property type="entry name" value="Flagellar_FlhD"/>
</dbReference>
<evidence type="ECO:0000313" key="11">
    <source>
        <dbReference type="Proteomes" id="UP000653056"/>
    </source>
</evidence>
<feature type="disulfide bond" description="Interchain" evidence="9">
    <location>
        <position position="65"/>
    </location>
</feature>
<proteinExistence type="inferred from homology"/>
<dbReference type="Gene3D" id="1.10.4000.10">
    <property type="entry name" value="Flagellar transcriptional activator FlhD"/>
    <property type="match status" value="1"/>
</dbReference>
<keyword evidence="7 9" id="KW-0804">Transcription</keyword>
<dbReference type="HAMAP" id="MF_00725">
    <property type="entry name" value="FlhD"/>
    <property type="match status" value="1"/>
</dbReference>